<reference evidence="1" key="1">
    <citation type="submission" date="2018-05" db="EMBL/GenBank/DDBJ databases">
        <authorList>
            <person name="Lanie J.A."/>
            <person name="Ng W.-L."/>
            <person name="Kazmierczak K.M."/>
            <person name="Andrzejewski T.M."/>
            <person name="Davidsen T.M."/>
            <person name="Wayne K.J."/>
            <person name="Tettelin H."/>
            <person name="Glass J.I."/>
            <person name="Rusch D."/>
            <person name="Podicherti R."/>
            <person name="Tsui H.-C.T."/>
            <person name="Winkler M.E."/>
        </authorList>
    </citation>
    <scope>NUCLEOTIDE SEQUENCE</scope>
</reference>
<dbReference type="Gene3D" id="3.90.420.10">
    <property type="entry name" value="Oxidoreductase, molybdopterin-binding domain"/>
    <property type="match status" value="1"/>
</dbReference>
<dbReference type="PANTHER" id="PTHR43032:SF3">
    <property type="entry name" value="PROTEIN-METHIONINE-SULFOXIDE REDUCTASE CATALYTIC SUBUNIT MSRP"/>
    <property type="match status" value="1"/>
</dbReference>
<evidence type="ECO:0000313" key="1">
    <source>
        <dbReference type="EMBL" id="SVA00664.1"/>
    </source>
</evidence>
<accession>A0A381SAX0</accession>
<dbReference type="PANTHER" id="PTHR43032">
    <property type="entry name" value="PROTEIN-METHIONINE-SULFOXIDE REDUCTASE"/>
    <property type="match status" value="1"/>
</dbReference>
<dbReference type="EMBL" id="UINC01002824">
    <property type="protein sequence ID" value="SVA00664.1"/>
    <property type="molecule type" value="Genomic_DNA"/>
</dbReference>
<gene>
    <name evidence="1" type="ORF">METZ01_LOCUS53518</name>
</gene>
<sequence>MILKMRKENQIKSFEITSEQSYINRRSLIKSLGILSATPFFSNTFAENDTPNQKPLDFIKNNQYSTTEPVNSFEDITTYNNYYEFGLDKTDPYRFSTKFKPFPWTITVTGEAENTGNFNYEDIVSTNKLEERIYRLRCVEAWSMVI</sequence>
<name>A0A381SAX0_9ZZZZ</name>
<organism evidence="1">
    <name type="scientific">marine metagenome</name>
    <dbReference type="NCBI Taxonomy" id="408172"/>
    <lineage>
        <taxon>unclassified sequences</taxon>
        <taxon>metagenomes</taxon>
        <taxon>ecological metagenomes</taxon>
    </lineage>
</organism>
<evidence type="ECO:0008006" key="2">
    <source>
        <dbReference type="Google" id="ProtNLM"/>
    </source>
</evidence>
<protein>
    <recommendedName>
        <fullName evidence="2">Oxidoreductase molybdopterin-binding domain-containing protein</fullName>
    </recommendedName>
</protein>
<feature type="non-terminal residue" evidence="1">
    <location>
        <position position="146"/>
    </location>
</feature>
<proteinExistence type="predicted"/>
<dbReference type="AlphaFoldDB" id="A0A381SAX0"/>
<dbReference type="SUPFAM" id="SSF56524">
    <property type="entry name" value="Oxidoreductase molybdopterin-binding domain"/>
    <property type="match status" value="1"/>
</dbReference>
<dbReference type="InterPro" id="IPR036374">
    <property type="entry name" value="OxRdtase_Mopterin-bd_sf"/>
</dbReference>